<evidence type="ECO:0000313" key="2">
    <source>
        <dbReference type="Proteomes" id="UP001526426"/>
    </source>
</evidence>
<reference evidence="1 2" key="1">
    <citation type="submission" date="2021-08" db="EMBL/GenBank/DDBJ databases">
        <title>Draft genome sequence of Spirulina subsalsa with high tolerance to salinity and hype-accumulation of phycocyanin.</title>
        <authorList>
            <person name="Pei H."/>
            <person name="Jiang L."/>
        </authorList>
    </citation>
    <scope>NUCLEOTIDE SEQUENCE [LARGE SCALE GENOMIC DNA]</scope>
    <source>
        <strain evidence="1 2">FACHB-351</strain>
    </source>
</reference>
<proteinExistence type="predicted"/>
<keyword evidence="2" id="KW-1185">Reference proteome</keyword>
<name>A0ABT3KZR1_9CYAN</name>
<evidence type="ECO:0000313" key="1">
    <source>
        <dbReference type="EMBL" id="MCW6034739.1"/>
    </source>
</evidence>
<dbReference type="Proteomes" id="UP001526426">
    <property type="component" value="Unassembled WGS sequence"/>
</dbReference>
<dbReference type="RefSeq" id="WP_265262391.1">
    <property type="nucleotide sequence ID" value="NZ_JAIHOM010000001.1"/>
</dbReference>
<comment type="caution">
    <text evidence="1">The sequence shown here is derived from an EMBL/GenBank/DDBJ whole genome shotgun (WGS) entry which is preliminary data.</text>
</comment>
<gene>
    <name evidence="1" type="ORF">K4A83_00405</name>
</gene>
<protein>
    <submittedName>
        <fullName evidence="1">Uncharacterized protein</fullName>
    </submittedName>
</protein>
<organism evidence="1 2">
    <name type="scientific">Spirulina subsalsa FACHB-351</name>
    <dbReference type="NCBI Taxonomy" id="234711"/>
    <lineage>
        <taxon>Bacteria</taxon>
        <taxon>Bacillati</taxon>
        <taxon>Cyanobacteriota</taxon>
        <taxon>Cyanophyceae</taxon>
        <taxon>Spirulinales</taxon>
        <taxon>Spirulinaceae</taxon>
        <taxon>Spirulina</taxon>
    </lineage>
</organism>
<accession>A0ABT3KZR1</accession>
<sequence length="165" mass="18810">MSLSAKIPPYAQDLMNFYSPPHQGAWGTVIFYEQIPSDAELEAVALAQYEYFVGGSTRDFMIWRPQWKLIYERTPDCEPNIRVELDAATWVAGLDYEDRIANVLQYDYDSEGNFYEPKVLAAGFNSPEAQEFQVYTIGDGEVMEGLLALSRRRNGETITLAFLKD</sequence>
<dbReference type="EMBL" id="JAIHOM010000001">
    <property type="protein sequence ID" value="MCW6034739.1"/>
    <property type="molecule type" value="Genomic_DNA"/>
</dbReference>